<organism evidence="2 3">
    <name type="scientific">Dothidotthia symphoricarpi CBS 119687</name>
    <dbReference type="NCBI Taxonomy" id="1392245"/>
    <lineage>
        <taxon>Eukaryota</taxon>
        <taxon>Fungi</taxon>
        <taxon>Dikarya</taxon>
        <taxon>Ascomycota</taxon>
        <taxon>Pezizomycotina</taxon>
        <taxon>Dothideomycetes</taxon>
        <taxon>Pleosporomycetidae</taxon>
        <taxon>Pleosporales</taxon>
        <taxon>Dothidotthiaceae</taxon>
        <taxon>Dothidotthia</taxon>
    </lineage>
</organism>
<dbReference type="InterPro" id="IPR042184">
    <property type="entry name" value="YqeY/Aim41_N"/>
</dbReference>
<dbReference type="PANTHER" id="PTHR28055">
    <property type="entry name" value="ALTERED INHERITANCE OF MITOCHONDRIA PROTEIN 41, MITOCHONDRIAL"/>
    <property type="match status" value="1"/>
</dbReference>
<comment type="subcellular location">
    <subcellularLocation>
        <location evidence="1">Mitochondrion</location>
    </subcellularLocation>
</comment>
<reference evidence="2" key="1">
    <citation type="journal article" date="2020" name="Stud. Mycol.">
        <title>101 Dothideomycetes genomes: a test case for predicting lifestyles and emergence of pathogens.</title>
        <authorList>
            <person name="Haridas S."/>
            <person name="Albert R."/>
            <person name="Binder M."/>
            <person name="Bloem J."/>
            <person name="Labutti K."/>
            <person name="Salamov A."/>
            <person name="Andreopoulos B."/>
            <person name="Baker S."/>
            <person name="Barry K."/>
            <person name="Bills G."/>
            <person name="Bluhm B."/>
            <person name="Cannon C."/>
            <person name="Castanera R."/>
            <person name="Culley D."/>
            <person name="Daum C."/>
            <person name="Ezra D."/>
            <person name="Gonzalez J."/>
            <person name="Henrissat B."/>
            <person name="Kuo A."/>
            <person name="Liang C."/>
            <person name="Lipzen A."/>
            <person name="Lutzoni F."/>
            <person name="Magnuson J."/>
            <person name="Mondo S."/>
            <person name="Nolan M."/>
            <person name="Ohm R."/>
            <person name="Pangilinan J."/>
            <person name="Park H.-J."/>
            <person name="Ramirez L."/>
            <person name="Alfaro M."/>
            <person name="Sun H."/>
            <person name="Tritt A."/>
            <person name="Yoshinaga Y."/>
            <person name="Zwiers L.-H."/>
            <person name="Turgeon B."/>
            <person name="Goodwin S."/>
            <person name="Spatafora J."/>
            <person name="Crous P."/>
            <person name="Grigoriev I."/>
        </authorList>
    </citation>
    <scope>NUCLEOTIDE SEQUENCE</scope>
    <source>
        <strain evidence="2">CBS 119687</strain>
    </source>
</reference>
<evidence type="ECO:0000313" key="3">
    <source>
        <dbReference type="Proteomes" id="UP000799771"/>
    </source>
</evidence>
<accession>A0A6A5ZZW5</accession>
<name>A0A6A5ZZW5_9PLEO</name>
<evidence type="ECO:0000256" key="1">
    <source>
        <dbReference type="RuleBase" id="RU365099"/>
    </source>
</evidence>
<dbReference type="InterPro" id="IPR003789">
    <property type="entry name" value="Asn/Gln_tRNA_amidoTrase-B-like"/>
</dbReference>
<dbReference type="Gene3D" id="1.10.1510.10">
    <property type="entry name" value="Uncharacterised protein YqeY/AIM41 PF09424, N-terminal domain"/>
    <property type="match status" value="1"/>
</dbReference>
<dbReference type="Pfam" id="PF09424">
    <property type="entry name" value="YqeY"/>
    <property type="match status" value="1"/>
</dbReference>
<gene>
    <name evidence="1" type="primary">AIM41</name>
    <name evidence="2" type="ORF">P153DRAFT_426099</name>
</gene>
<keyword evidence="1" id="KW-0496">Mitochondrion</keyword>
<dbReference type="GO" id="GO:0016884">
    <property type="term" value="F:carbon-nitrogen ligase activity, with glutamine as amido-N-donor"/>
    <property type="evidence" value="ECO:0007669"/>
    <property type="project" value="UniProtKB-UniRule"/>
</dbReference>
<sequence>MSLLRSSLLRANLLAIPRPITRSIRFSSSTTEPTILPRLQNDLKLALRAKNKPTLNVIRALQAEIINASKTAKPITTDGALYALIQKQIKASSTAIEEFQAAKRDDLVEKEQGQLDVLRKYAGEIPTVEAGELDIIIGDIAAQLEEGKRTFGSIMGKVMGALKGRPHDVEYVTSKIQELVGKK</sequence>
<dbReference type="PANTHER" id="PTHR28055:SF1">
    <property type="entry name" value="ALTERED INHERITANCE OF MITOCHONDRIA PROTEIN 41, MITOCHONDRIAL"/>
    <property type="match status" value="1"/>
</dbReference>
<dbReference type="AlphaFoldDB" id="A0A6A5ZZW5"/>
<dbReference type="InterPro" id="IPR019004">
    <property type="entry name" value="YqeY/Aim41"/>
</dbReference>
<dbReference type="OrthoDB" id="538640at2759"/>
<proteinExistence type="inferred from homology"/>
<protein>
    <recommendedName>
        <fullName evidence="1">Altered inheritance of mitochondria protein 41</fullName>
    </recommendedName>
</protein>
<dbReference type="Proteomes" id="UP000799771">
    <property type="component" value="Unassembled WGS sequence"/>
</dbReference>
<dbReference type="SUPFAM" id="SSF89095">
    <property type="entry name" value="GatB/YqeY motif"/>
    <property type="match status" value="1"/>
</dbReference>
<dbReference type="GO" id="GO:0005739">
    <property type="term" value="C:mitochondrion"/>
    <property type="evidence" value="ECO:0007669"/>
    <property type="project" value="UniProtKB-SubCell"/>
</dbReference>
<comment type="similarity">
    <text evidence="1">Belongs to the AIM41 family.</text>
</comment>
<dbReference type="EMBL" id="ML977517">
    <property type="protein sequence ID" value="KAF2125090.1"/>
    <property type="molecule type" value="Genomic_DNA"/>
</dbReference>
<evidence type="ECO:0000313" key="2">
    <source>
        <dbReference type="EMBL" id="KAF2125090.1"/>
    </source>
</evidence>
<keyword evidence="3" id="KW-1185">Reference proteome</keyword>